<feature type="transmembrane region" description="Helical" evidence="2">
    <location>
        <begin position="131"/>
        <end position="151"/>
    </location>
</feature>
<keyword evidence="2" id="KW-1133">Transmembrane helix</keyword>
<organism evidence="3 4">
    <name type="scientific">Paenibacillus suaedae</name>
    <dbReference type="NCBI Taxonomy" id="3077233"/>
    <lineage>
        <taxon>Bacteria</taxon>
        <taxon>Bacillati</taxon>
        <taxon>Bacillota</taxon>
        <taxon>Bacilli</taxon>
        <taxon>Bacillales</taxon>
        <taxon>Paenibacillaceae</taxon>
        <taxon>Paenibacillus</taxon>
    </lineage>
</organism>
<proteinExistence type="predicted"/>
<evidence type="ECO:0000313" key="4">
    <source>
        <dbReference type="Proteomes" id="UP001250538"/>
    </source>
</evidence>
<protein>
    <submittedName>
        <fullName evidence="3">YqhR family membrane protein</fullName>
    </submittedName>
</protein>
<sequence length="226" mass="25254">MNERQARAERKKNPTDPLSFSVQIGFFAGLIWGGIRWLAYTFHFTSVIPGMIAEPFYPHKYLITTQGQLVGWGAFILFSIAASILYTLFLRKVPGPYPGILYGIVWWVLLYVAPGPMLGLVHPVWRTTWNTIWTESCIMLVWGLFIGYTVATEFNNEQEREPDEAERLKMKGGSGYASGGGQGSGKSGNRGPDRVPSEGVVHSAARSDSGEEAHEYPERRKPKPIM</sequence>
<comment type="caution">
    <text evidence="3">The sequence shown here is derived from an EMBL/GenBank/DDBJ whole genome shotgun (WGS) entry which is preliminary data.</text>
</comment>
<dbReference type="InterPro" id="IPR024563">
    <property type="entry name" value="YqhR"/>
</dbReference>
<gene>
    <name evidence="3" type="ORF">RQP50_06910</name>
</gene>
<dbReference type="EMBL" id="JAVYAA010000001">
    <property type="protein sequence ID" value="MDT8975972.1"/>
    <property type="molecule type" value="Genomic_DNA"/>
</dbReference>
<dbReference type="Pfam" id="PF11085">
    <property type="entry name" value="YqhR"/>
    <property type="match status" value="1"/>
</dbReference>
<evidence type="ECO:0000256" key="2">
    <source>
        <dbReference type="SAM" id="Phobius"/>
    </source>
</evidence>
<reference evidence="4" key="1">
    <citation type="submission" date="2023-09" db="EMBL/GenBank/DDBJ databases">
        <title>Paenibacillus sp. chi10 Genome sequencing and assembly.</title>
        <authorList>
            <person name="Kim I."/>
        </authorList>
    </citation>
    <scope>NUCLEOTIDE SEQUENCE [LARGE SCALE GENOMIC DNA]</scope>
    <source>
        <strain evidence="4">chi10</strain>
    </source>
</reference>
<dbReference type="RefSeq" id="WP_072727883.1">
    <property type="nucleotide sequence ID" value="NZ_JAVYAA010000001.1"/>
</dbReference>
<keyword evidence="2" id="KW-0812">Transmembrane</keyword>
<keyword evidence="2" id="KW-0472">Membrane</keyword>
<feature type="compositionally biased region" description="Basic and acidic residues" evidence="1">
    <location>
        <begin position="208"/>
        <end position="219"/>
    </location>
</feature>
<feature type="transmembrane region" description="Helical" evidence="2">
    <location>
        <begin position="20"/>
        <end position="39"/>
    </location>
</feature>
<feature type="transmembrane region" description="Helical" evidence="2">
    <location>
        <begin position="69"/>
        <end position="89"/>
    </location>
</feature>
<name>A0AAJ2N372_9BACL</name>
<evidence type="ECO:0000256" key="1">
    <source>
        <dbReference type="SAM" id="MobiDB-lite"/>
    </source>
</evidence>
<keyword evidence="4" id="KW-1185">Reference proteome</keyword>
<dbReference type="AlphaFoldDB" id="A0AAJ2N372"/>
<dbReference type="Proteomes" id="UP001250538">
    <property type="component" value="Unassembled WGS sequence"/>
</dbReference>
<feature type="region of interest" description="Disordered" evidence="1">
    <location>
        <begin position="156"/>
        <end position="226"/>
    </location>
</feature>
<feature type="transmembrane region" description="Helical" evidence="2">
    <location>
        <begin position="101"/>
        <end position="125"/>
    </location>
</feature>
<evidence type="ECO:0000313" key="3">
    <source>
        <dbReference type="EMBL" id="MDT8975972.1"/>
    </source>
</evidence>
<accession>A0AAJ2N372</accession>
<feature type="compositionally biased region" description="Gly residues" evidence="1">
    <location>
        <begin position="172"/>
        <end position="188"/>
    </location>
</feature>